<dbReference type="PANTHER" id="PTHR13720">
    <property type="entry name" value="WD-40 REPEAT PROTEIN"/>
    <property type="match status" value="1"/>
</dbReference>
<dbReference type="PANTHER" id="PTHR13720:SF33">
    <property type="entry name" value="HELP DOMAIN-CONTAINING PROTEIN"/>
    <property type="match status" value="1"/>
</dbReference>
<evidence type="ECO:0000256" key="4">
    <source>
        <dbReference type="PROSITE-ProRule" id="PRU00221"/>
    </source>
</evidence>
<evidence type="ECO:0000259" key="5">
    <source>
        <dbReference type="PROSITE" id="PS50004"/>
    </source>
</evidence>
<evidence type="ECO:0000313" key="7">
    <source>
        <dbReference type="Proteomes" id="UP001141327"/>
    </source>
</evidence>
<gene>
    <name evidence="6" type="ORF">PAPYR_3485</name>
</gene>
<comment type="caution">
    <text evidence="6">The sequence shown here is derived from an EMBL/GenBank/DDBJ whole genome shotgun (WGS) entry which is preliminary data.</text>
</comment>
<dbReference type="InterPro" id="IPR015943">
    <property type="entry name" value="WD40/YVTN_repeat-like_dom_sf"/>
</dbReference>
<keyword evidence="3" id="KW-0677">Repeat</keyword>
<feature type="repeat" description="WD" evidence="4">
    <location>
        <begin position="806"/>
        <end position="841"/>
    </location>
</feature>
<organism evidence="6 7">
    <name type="scientific">Paratrimastix pyriformis</name>
    <dbReference type="NCBI Taxonomy" id="342808"/>
    <lineage>
        <taxon>Eukaryota</taxon>
        <taxon>Metamonada</taxon>
        <taxon>Preaxostyla</taxon>
        <taxon>Paratrimastigidae</taxon>
        <taxon>Paratrimastix</taxon>
    </lineage>
</organism>
<dbReference type="Pfam" id="PF03451">
    <property type="entry name" value="HELP"/>
    <property type="match status" value="1"/>
</dbReference>
<dbReference type="Proteomes" id="UP001141327">
    <property type="component" value="Unassembled WGS sequence"/>
</dbReference>
<feature type="domain" description="C2" evidence="5">
    <location>
        <begin position="1"/>
        <end position="98"/>
    </location>
</feature>
<dbReference type="InterPro" id="IPR001680">
    <property type="entry name" value="WD40_rpt"/>
</dbReference>
<dbReference type="InterPro" id="IPR055442">
    <property type="entry name" value="Beta-prop_EML-like_2nd"/>
</dbReference>
<reference evidence="6" key="1">
    <citation type="journal article" date="2022" name="bioRxiv">
        <title>Genomics of Preaxostyla Flagellates Illuminates Evolutionary Transitions and the Path Towards Mitochondrial Loss.</title>
        <authorList>
            <person name="Novak L.V.F."/>
            <person name="Treitli S.C."/>
            <person name="Pyrih J."/>
            <person name="Halakuc P."/>
            <person name="Pipaliya S.V."/>
            <person name="Vacek V."/>
            <person name="Brzon O."/>
            <person name="Soukal P."/>
            <person name="Eme L."/>
            <person name="Dacks J.B."/>
            <person name="Karnkowska A."/>
            <person name="Elias M."/>
            <person name="Hampl V."/>
        </authorList>
    </citation>
    <scope>NUCLEOTIDE SEQUENCE</scope>
    <source>
        <strain evidence="6">RCP-MX</strain>
    </source>
</reference>
<proteinExistence type="inferred from homology"/>
<comment type="similarity">
    <text evidence="1">Belongs to the WD repeat EMAP family.</text>
</comment>
<evidence type="ECO:0000313" key="6">
    <source>
        <dbReference type="EMBL" id="KAJ4460444.1"/>
    </source>
</evidence>
<dbReference type="SMART" id="SM00239">
    <property type="entry name" value="C2"/>
    <property type="match status" value="1"/>
</dbReference>
<dbReference type="InterPro" id="IPR050630">
    <property type="entry name" value="WD_repeat_EMAP"/>
</dbReference>
<dbReference type="PROSITE" id="PS50294">
    <property type="entry name" value="WD_REPEATS_REGION"/>
    <property type="match status" value="1"/>
</dbReference>
<protein>
    <submittedName>
        <fullName evidence="6">Microtubule-associated protein</fullName>
    </submittedName>
</protein>
<name>A0ABQ8USV7_9EUKA</name>
<sequence length="841" mass="88657">MLAVEVLRAVDLVNVDTDGTVSDPFATVTFGAKTENTLVVEDSLCPEWNETFYFPIALPPSGEIQVAVVDDSRHSLGQAVVPISALQIGARTEIECPLQGVRSGRITLGLRVLEKLTEEAEVVERDVAEEGEAEEEEEEICCAAEDEAQLEFNPMARARGAVHVPAKYADMSFPKDAPTEELVLQQVYGYRGADCHHNAFALPDGSVAYHIAAVGIVMDPRTRQQRFFRAHTDDILCLAANPAGTMIATGQSGKNPPIMLWDPATCQLVRTLAEGDVKGVNVVAFSDDGSRLVSVGIDDAHTVSLWDVATGRKLATTTGGRNKIIDGHFMPGSNTDFVLAGVKCLTFFAFASGALTATRGLFGTTVAPDTLSGVQPMAGGQLVTPSASGALLVWRGRTLAASKPAHQGRAEAICATPTGILTGGADGHIMGFTGSALKKAADCWVGSPVRSLHVLGSRLLVGTQGNALLELVYNPATGAIESGPGMAPATSLPAPPVAAPRPGGIPARAPAAPPMAVTRPNPVVLTQTHNGGLPPAPPPCRCPVLPPVLPPVLTFSSNNAGCVCLGGSAEVWGLAVHPRDPTLCFTCGDDRTVRLWNTEARRMVSKSEVAGPARAVAISPDAALLAVGTTDGHLELLETATMHSVRVVRAAQGKEVSVVRFSPAGDRVAVGTQAQTIEIFAVPSLQLVATCKGHSARIIALDWSADGAVLQSNCNAYELLFWNAATGRQITASSSLKDTEWATYTLKIGWPVLGIWPDRFIPCDGSDINALDANPARTLLCFGDDFHQVELARYPCPDKAMPKKAYPGHSEHVTNTRWTCDGAHVLSTGGLDAALMHWALQ</sequence>
<evidence type="ECO:0000256" key="2">
    <source>
        <dbReference type="ARBA" id="ARBA00022574"/>
    </source>
</evidence>
<dbReference type="Gene3D" id="2.130.10.10">
    <property type="entry name" value="YVTN repeat-like/Quinoprotein amine dehydrogenase"/>
    <property type="match status" value="2"/>
</dbReference>
<dbReference type="Gene3D" id="2.60.40.150">
    <property type="entry name" value="C2 domain"/>
    <property type="match status" value="1"/>
</dbReference>
<dbReference type="EMBL" id="JAPMOS010000013">
    <property type="protein sequence ID" value="KAJ4460444.1"/>
    <property type="molecule type" value="Genomic_DNA"/>
</dbReference>
<dbReference type="InterPro" id="IPR035892">
    <property type="entry name" value="C2_domain_sf"/>
</dbReference>
<accession>A0ABQ8USV7</accession>
<dbReference type="InterPro" id="IPR005108">
    <property type="entry name" value="HELP"/>
</dbReference>
<dbReference type="Pfam" id="PF23414">
    <property type="entry name" value="Beta-prop_EML_2"/>
    <property type="match status" value="1"/>
</dbReference>
<dbReference type="PROSITE" id="PS50082">
    <property type="entry name" value="WD_REPEATS_2"/>
    <property type="match status" value="1"/>
</dbReference>
<dbReference type="InterPro" id="IPR055439">
    <property type="entry name" value="Beta-prop_EML_1st"/>
</dbReference>
<evidence type="ECO:0000256" key="3">
    <source>
        <dbReference type="ARBA" id="ARBA00022737"/>
    </source>
</evidence>
<keyword evidence="7" id="KW-1185">Reference proteome</keyword>
<dbReference type="Pfam" id="PF23409">
    <property type="entry name" value="Beta-prop_EML"/>
    <property type="match status" value="1"/>
</dbReference>
<keyword evidence="2 4" id="KW-0853">WD repeat</keyword>
<dbReference type="SUPFAM" id="SSF50998">
    <property type="entry name" value="Quinoprotein alcohol dehydrogenase-like"/>
    <property type="match status" value="1"/>
</dbReference>
<dbReference type="Pfam" id="PF00168">
    <property type="entry name" value="C2"/>
    <property type="match status" value="1"/>
</dbReference>
<dbReference type="SUPFAM" id="SSF49562">
    <property type="entry name" value="C2 domain (Calcium/lipid-binding domain, CaLB)"/>
    <property type="match status" value="1"/>
</dbReference>
<dbReference type="InterPro" id="IPR000008">
    <property type="entry name" value="C2_dom"/>
</dbReference>
<dbReference type="CDD" id="cd00030">
    <property type="entry name" value="C2"/>
    <property type="match status" value="1"/>
</dbReference>
<dbReference type="PROSITE" id="PS50004">
    <property type="entry name" value="C2"/>
    <property type="match status" value="1"/>
</dbReference>
<dbReference type="InterPro" id="IPR011047">
    <property type="entry name" value="Quinoprotein_ADH-like_sf"/>
</dbReference>
<dbReference type="SMART" id="SM00320">
    <property type="entry name" value="WD40"/>
    <property type="match status" value="8"/>
</dbReference>
<evidence type="ECO:0000256" key="1">
    <source>
        <dbReference type="ARBA" id="ARBA00006489"/>
    </source>
</evidence>